<dbReference type="STRING" id="483219.LILAB_23395"/>
<evidence type="ECO:0000313" key="1">
    <source>
        <dbReference type="EMBL" id="AEI66574.1"/>
    </source>
</evidence>
<dbReference type="AlphaFoldDB" id="F8CMV2"/>
<evidence type="ECO:0000313" key="2">
    <source>
        <dbReference type="Proteomes" id="UP000000488"/>
    </source>
</evidence>
<dbReference type="EMBL" id="CP002830">
    <property type="protein sequence ID" value="AEI66574.1"/>
    <property type="molecule type" value="Genomic_DNA"/>
</dbReference>
<reference evidence="1 2" key="1">
    <citation type="journal article" date="2011" name="J. Bacteriol.">
        <title>Genome sequence of the halotolerant marine bacterium Myxococcus fulvus HW-1.</title>
        <authorList>
            <person name="Li Z.F."/>
            <person name="Li X."/>
            <person name="Liu H."/>
            <person name="Liu X."/>
            <person name="Han K."/>
            <person name="Wu Z.H."/>
            <person name="Hu W."/>
            <person name="Li F.F."/>
            <person name="Li Y.Z."/>
        </authorList>
    </citation>
    <scope>NUCLEOTIDE SEQUENCE [LARGE SCALE GENOMIC DNA]</scope>
    <source>
        <strain evidence="2">ATCC BAA-855 / HW-1</strain>
    </source>
</reference>
<gene>
    <name evidence="1" type="ordered locus">LILAB_23395</name>
</gene>
<name>F8CMV2_MYXFH</name>
<accession>F8CMV2</accession>
<protein>
    <submittedName>
        <fullName evidence="1">Uncharacterized protein</fullName>
    </submittedName>
</protein>
<organism evidence="1 2">
    <name type="scientific">Myxococcus fulvus (strain ATCC BAA-855 / HW-1)</name>
    <dbReference type="NCBI Taxonomy" id="483219"/>
    <lineage>
        <taxon>Bacteria</taxon>
        <taxon>Pseudomonadati</taxon>
        <taxon>Myxococcota</taxon>
        <taxon>Myxococcia</taxon>
        <taxon>Myxococcales</taxon>
        <taxon>Cystobacterineae</taxon>
        <taxon>Myxococcaceae</taxon>
        <taxon>Myxococcus</taxon>
    </lineage>
</organism>
<dbReference type="KEGG" id="mfu:LILAB_23395"/>
<dbReference type="Proteomes" id="UP000000488">
    <property type="component" value="Chromosome"/>
</dbReference>
<proteinExistence type="predicted"/>
<sequence length="51" mass="5310">MASERAGTPRDAATPMGVRVTTFVRMQSIEALTRGASATGRLASTLWQGGS</sequence>
<dbReference type="HOGENOM" id="CLU_3101211_0_0_7"/>